<evidence type="ECO:0000256" key="4">
    <source>
        <dbReference type="ARBA" id="ARBA00022525"/>
    </source>
</evidence>
<sequence length="240" mass="27323">MGTFRKWTLVCSLFKTEAQSKVSREPRDQDSGSPTSASPAATSAFTMASLFSVPVVLMVLSCMSICSLGCHLPKSPILNTAVTLKILAQMRRIHPFLCLKDRRYLGFPQEEFKNKQPEKNQAITVLYVVVQHIFSLFSTTESSDAWNKTLLDQLRTNLGWQLQELESCLMSLGEEEGTPLMNQGPTLAVRSYFQRLILYLQEKKYSLCAWEIVRTEIMRSYSYSKHLQNTLMKNGVEFNT</sequence>
<dbReference type="PANTHER" id="PTHR11691">
    <property type="entry name" value="TYPE I INTERFERON"/>
    <property type="match status" value="1"/>
</dbReference>
<evidence type="ECO:0000256" key="9">
    <source>
        <dbReference type="SAM" id="MobiDB-lite"/>
    </source>
</evidence>
<gene>
    <name evidence="10" type="primary">IF1AF2</name>
</gene>
<keyword evidence="7" id="KW-1015">Disulfide bond</keyword>
<dbReference type="SMART" id="SM00076">
    <property type="entry name" value="IFabd"/>
    <property type="match status" value="1"/>
</dbReference>
<feature type="region of interest" description="Disordered" evidence="9">
    <location>
        <begin position="21"/>
        <end position="40"/>
    </location>
</feature>
<evidence type="ECO:0000256" key="2">
    <source>
        <dbReference type="ARBA" id="ARBA00011033"/>
    </source>
</evidence>
<reference evidence="10" key="1">
    <citation type="journal article" date="2020" name="Genomics">
        <title>Comparative genomic analysis of eutherian interferon genes.</title>
        <authorList>
            <person name="Premzl M."/>
        </authorList>
    </citation>
    <scope>NUCLEOTIDE SEQUENCE</scope>
</reference>
<dbReference type="GO" id="GO:0051607">
    <property type="term" value="P:defense response to virus"/>
    <property type="evidence" value="ECO:0007669"/>
    <property type="project" value="UniProtKB-KW"/>
</dbReference>
<protein>
    <submittedName>
        <fullName evidence="10">Interferon 1AF2</fullName>
    </submittedName>
</protein>
<dbReference type="PROSITE" id="PS00252">
    <property type="entry name" value="INTERFERON_A_B_D"/>
    <property type="match status" value="1"/>
</dbReference>
<dbReference type="EMBL" id="LR760975">
    <property type="protein sequence ID" value="CAB0000125.1"/>
    <property type="molecule type" value="Genomic_DNA"/>
</dbReference>
<dbReference type="AlphaFoldDB" id="A0A7R8C3H3"/>
<evidence type="ECO:0000313" key="10">
    <source>
        <dbReference type="EMBL" id="CAB0000125.1"/>
    </source>
</evidence>
<keyword evidence="4" id="KW-0964">Secreted</keyword>
<keyword evidence="5" id="KW-0732">Signal</keyword>
<dbReference type="PANTHER" id="PTHR11691:SF60">
    <property type="entry name" value="INTERFERON ALPHA-5"/>
    <property type="match status" value="1"/>
</dbReference>
<name>A0A7R8C3H3_OTOGA</name>
<keyword evidence="6 8" id="KW-0051">Antiviral defense</keyword>
<dbReference type="GO" id="GO:0005126">
    <property type="term" value="F:cytokine receptor binding"/>
    <property type="evidence" value="ECO:0007669"/>
    <property type="project" value="InterPro"/>
</dbReference>
<evidence type="ECO:0000256" key="7">
    <source>
        <dbReference type="ARBA" id="ARBA00023157"/>
    </source>
</evidence>
<evidence type="ECO:0000256" key="6">
    <source>
        <dbReference type="ARBA" id="ARBA00023118"/>
    </source>
</evidence>
<dbReference type="Pfam" id="PF00143">
    <property type="entry name" value="Interferon"/>
    <property type="match status" value="1"/>
</dbReference>
<evidence type="ECO:0000256" key="3">
    <source>
        <dbReference type="ARBA" id="ARBA00022514"/>
    </source>
</evidence>
<comment type="subcellular location">
    <subcellularLocation>
        <location evidence="1">Secreted</location>
    </subcellularLocation>
</comment>
<dbReference type="PRINTS" id="PR00266">
    <property type="entry name" value="INTERFERONAB"/>
</dbReference>
<evidence type="ECO:0000256" key="1">
    <source>
        <dbReference type="ARBA" id="ARBA00004613"/>
    </source>
</evidence>
<dbReference type="GO" id="GO:0005125">
    <property type="term" value="F:cytokine activity"/>
    <property type="evidence" value="ECO:0007669"/>
    <property type="project" value="UniProtKB-KW"/>
</dbReference>
<organism evidence="10">
    <name type="scientific">Otolemur garnettii</name>
    <name type="common">Small-eared galago</name>
    <name type="synonym">Garnett's greater bushbaby</name>
    <dbReference type="NCBI Taxonomy" id="30611"/>
    <lineage>
        <taxon>Eukaryota</taxon>
        <taxon>Metazoa</taxon>
        <taxon>Chordata</taxon>
        <taxon>Craniata</taxon>
        <taxon>Vertebrata</taxon>
        <taxon>Euteleostomi</taxon>
        <taxon>Mammalia</taxon>
        <taxon>Eutheria</taxon>
        <taxon>Euarchontoglires</taxon>
        <taxon>Primates</taxon>
        <taxon>Strepsirrhini</taxon>
        <taxon>Lorisiformes</taxon>
        <taxon>Galagidae</taxon>
        <taxon>Otolemur</taxon>
    </lineage>
</organism>
<comment type="similarity">
    <text evidence="2 8">Belongs to the alpha/beta interferon family.</text>
</comment>
<dbReference type="GO" id="GO:0005615">
    <property type="term" value="C:extracellular space"/>
    <property type="evidence" value="ECO:0007669"/>
    <property type="project" value="UniProtKB-KW"/>
</dbReference>
<dbReference type="Gene3D" id="1.20.1250.10">
    <property type="match status" value="1"/>
</dbReference>
<accession>A0A7R8C3H3</accession>
<evidence type="ECO:0000256" key="5">
    <source>
        <dbReference type="ARBA" id="ARBA00022729"/>
    </source>
</evidence>
<evidence type="ECO:0000256" key="8">
    <source>
        <dbReference type="RuleBase" id="RU000436"/>
    </source>
</evidence>
<proteinExistence type="inferred from homology"/>
<dbReference type="InterPro" id="IPR009079">
    <property type="entry name" value="4_helix_cytokine-like_core"/>
</dbReference>
<dbReference type="SUPFAM" id="SSF47266">
    <property type="entry name" value="4-helical cytokines"/>
    <property type="match status" value="1"/>
</dbReference>
<keyword evidence="3 8" id="KW-0202">Cytokine</keyword>
<dbReference type="InterPro" id="IPR000471">
    <property type="entry name" value="Interferon_alpha/beta/delta"/>
</dbReference>
<dbReference type="FunFam" id="1.20.1250.10:FF:000001">
    <property type="entry name" value="Interferon alpha"/>
    <property type="match status" value="1"/>
</dbReference>